<evidence type="ECO:0000256" key="2">
    <source>
        <dbReference type="ARBA" id="ARBA00023015"/>
    </source>
</evidence>
<dbReference type="InterPro" id="IPR013249">
    <property type="entry name" value="RNA_pol_sigma70_r4_t2"/>
</dbReference>
<proteinExistence type="inferred from homology"/>
<dbReference type="SUPFAM" id="SSF88659">
    <property type="entry name" value="Sigma3 and sigma4 domains of RNA polymerase sigma factors"/>
    <property type="match status" value="1"/>
</dbReference>
<evidence type="ECO:0000259" key="5">
    <source>
        <dbReference type="Pfam" id="PF04542"/>
    </source>
</evidence>
<dbReference type="GO" id="GO:0006352">
    <property type="term" value="P:DNA-templated transcription initiation"/>
    <property type="evidence" value="ECO:0007669"/>
    <property type="project" value="InterPro"/>
</dbReference>
<evidence type="ECO:0000256" key="1">
    <source>
        <dbReference type="ARBA" id="ARBA00010641"/>
    </source>
</evidence>
<name>A0A2S7T6H3_9FLAO</name>
<feature type="domain" description="RNA polymerase sigma-70 region 2" evidence="5">
    <location>
        <begin position="25"/>
        <end position="92"/>
    </location>
</feature>
<dbReference type="Pfam" id="PF04542">
    <property type="entry name" value="Sigma70_r2"/>
    <property type="match status" value="1"/>
</dbReference>
<dbReference type="Proteomes" id="UP000239366">
    <property type="component" value="Unassembled WGS sequence"/>
</dbReference>
<dbReference type="CDD" id="cd06171">
    <property type="entry name" value="Sigma70_r4"/>
    <property type="match status" value="1"/>
</dbReference>
<evidence type="ECO:0000256" key="3">
    <source>
        <dbReference type="ARBA" id="ARBA00023082"/>
    </source>
</evidence>
<dbReference type="InterPro" id="IPR007627">
    <property type="entry name" value="RNA_pol_sigma70_r2"/>
</dbReference>
<comment type="caution">
    <text evidence="7">The sequence shown here is derived from an EMBL/GenBank/DDBJ whole genome shotgun (WGS) entry which is preliminary data.</text>
</comment>
<dbReference type="InterPro" id="IPR013325">
    <property type="entry name" value="RNA_pol_sigma_r2"/>
</dbReference>
<protein>
    <submittedName>
        <fullName evidence="7">RNA polymerase subunit sigma-24</fullName>
    </submittedName>
</protein>
<dbReference type="PANTHER" id="PTHR43133">
    <property type="entry name" value="RNA POLYMERASE ECF-TYPE SIGMA FACTO"/>
    <property type="match status" value="1"/>
</dbReference>
<dbReference type="NCBIfam" id="TIGR02937">
    <property type="entry name" value="sigma70-ECF"/>
    <property type="match status" value="1"/>
</dbReference>
<dbReference type="GO" id="GO:0003677">
    <property type="term" value="F:DNA binding"/>
    <property type="evidence" value="ECO:0007669"/>
    <property type="project" value="InterPro"/>
</dbReference>
<sequence>MKADTNDKALIIGVQQRDQKALYALYEKYSGALYGVIIRMCKDSGLAEELLQESFLKIWNKIDQYHPDKGRFYTWAYRIARNTTLNAMRKESLLIQSEDLSVYKDRKEEEEPWDVQRLNGQINSLEPHHRQAISLVYFQGFTHREAHEEMGVPLGTFKSYIRQALKQLREGYKITGCALLFMNHWLGL</sequence>
<comment type="similarity">
    <text evidence="1">Belongs to the sigma-70 factor family. ECF subfamily.</text>
</comment>
<dbReference type="GO" id="GO:0016987">
    <property type="term" value="F:sigma factor activity"/>
    <property type="evidence" value="ECO:0007669"/>
    <property type="project" value="UniProtKB-KW"/>
</dbReference>
<dbReference type="EMBL" id="MQVX01000001">
    <property type="protein sequence ID" value="PQJ15519.1"/>
    <property type="molecule type" value="Genomic_DNA"/>
</dbReference>
<dbReference type="InterPro" id="IPR013324">
    <property type="entry name" value="RNA_pol_sigma_r3/r4-like"/>
</dbReference>
<dbReference type="SUPFAM" id="SSF88946">
    <property type="entry name" value="Sigma2 domain of RNA polymerase sigma factors"/>
    <property type="match status" value="1"/>
</dbReference>
<dbReference type="OrthoDB" id="9784272at2"/>
<evidence type="ECO:0000259" key="6">
    <source>
        <dbReference type="Pfam" id="PF08281"/>
    </source>
</evidence>
<reference evidence="8" key="1">
    <citation type="submission" date="2016-11" db="EMBL/GenBank/DDBJ databases">
        <title>Trade-off between light-utilization and light-protection in marine flavobacteria.</title>
        <authorList>
            <person name="Kumagai Y."/>
            <person name="Yoshizawa S."/>
            <person name="Kogure K."/>
        </authorList>
    </citation>
    <scope>NUCLEOTIDE SEQUENCE [LARGE SCALE GENOMIC DNA]</scope>
    <source>
        <strain evidence="8">SG-18</strain>
    </source>
</reference>
<dbReference type="Pfam" id="PF08281">
    <property type="entry name" value="Sigma70_r4_2"/>
    <property type="match status" value="1"/>
</dbReference>
<organism evidence="7 8">
    <name type="scientific">Aureicoccus marinus</name>
    <dbReference type="NCBI Taxonomy" id="754435"/>
    <lineage>
        <taxon>Bacteria</taxon>
        <taxon>Pseudomonadati</taxon>
        <taxon>Bacteroidota</taxon>
        <taxon>Flavobacteriia</taxon>
        <taxon>Flavobacteriales</taxon>
        <taxon>Flavobacteriaceae</taxon>
        <taxon>Aureicoccus</taxon>
    </lineage>
</organism>
<accession>A0A2S7T6H3</accession>
<keyword evidence="2" id="KW-0805">Transcription regulation</keyword>
<evidence type="ECO:0000256" key="4">
    <source>
        <dbReference type="ARBA" id="ARBA00023163"/>
    </source>
</evidence>
<feature type="domain" description="RNA polymerase sigma factor 70 region 4 type 2" evidence="6">
    <location>
        <begin position="121"/>
        <end position="168"/>
    </location>
</feature>
<dbReference type="InterPro" id="IPR039425">
    <property type="entry name" value="RNA_pol_sigma-70-like"/>
</dbReference>
<dbReference type="InterPro" id="IPR036388">
    <property type="entry name" value="WH-like_DNA-bd_sf"/>
</dbReference>
<dbReference type="Gene3D" id="1.10.10.10">
    <property type="entry name" value="Winged helix-like DNA-binding domain superfamily/Winged helix DNA-binding domain"/>
    <property type="match status" value="1"/>
</dbReference>
<keyword evidence="3" id="KW-0731">Sigma factor</keyword>
<evidence type="ECO:0000313" key="7">
    <source>
        <dbReference type="EMBL" id="PQJ15519.1"/>
    </source>
</evidence>
<dbReference type="Gene3D" id="1.10.1740.10">
    <property type="match status" value="1"/>
</dbReference>
<dbReference type="AlphaFoldDB" id="A0A2S7T6H3"/>
<keyword evidence="8" id="KW-1185">Reference proteome</keyword>
<dbReference type="PANTHER" id="PTHR43133:SF62">
    <property type="entry name" value="RNA POLYMERASE SIGMA FACTOR SIGZ"/>
    <property type="match status" value="1"/>
</dbReference>
<dbReference type="RefSeq" id="WP_105001172.1">
    <property type="nucleotide sequence ID" value="NZ_MQVX01000001.1"/>
</dbReference>
<evidence type="ECO:0000313" key="8">
    <source>
        <dbReference type="Proteomes" id="UP000239366"/>
    </source>
</evidence>
<keyword evidence="4" id="KW-0804">Transcription</keyword>
<gene>
    <name evidence="7" type="ORF">BST99_07010</name>
</gene>
<dbReference type="InterPro" id="IPR014284">
    <property type="entry name" value="RNA_pol_sigma-70_dom"/>
</dbReference>